<proteinExistence type="predicted"/>
<dbReference type="InterPro" id="IPR050782">
    <property type="entry name" value="PP1_regulatory_subunit_3"/>
</dbReference>
<reference evidence="3" key="1">
    <citation type="submission" date="2023-11" db="EMBL/GenBank/DDBJ databases">
        <authorList>
            <person name="De Vega J J."/>
            <person name="De Vega J J."/>
        </authorList>
    </citation>
    <scope>NUCLEOTIDE SEQUENCE</scope>
</reference>
<organism evidence="3 4">
    <name type="scientific">Mycena citricolor</name>
    <dbReference type="NCBI Taxonomy" id="2018698"/>
    <lineage>
        <taxon>Eukaryota</taxon>
        <taxon>Fungi</taxon>
        <taxon>Dikarya</taxon>
        <taxon>Basidiomycota</taxon>
        <taxon>Agaricomycotina</taxon>
        <taxon>Agaricomycetes</taxon>
        <taxon>Agaricomycetidae</taxon>
        <taxon>Agaricales</taxon>
        <taxon>Marasmiineae</taxon>
        <taxon>Mycenaceae</taxon>
        <taxon>Mycena</taxon>
    </lineage>
</organism>
<accession>A0AAD2K7W8</accession>
<evidence type="ECO:0000313" key="3">
    <source>
        <dbReference type="EMBL" id="CAK5281004.1"/>
    </source>
</evidence>
<feature type="compositionally biased region" description="Polar residues" evidence="1">
    <location>
        <begin position="640"/>
        <end position="653"/>
    </location>
</feature>
<feature type="compositionally biased region" description="Basic residues" evidence="1">
    <location>
        <begin position="90"/>
        <end position="99"/>
    </location>
</feature>
<feature type="region of interest" description="Disordered" evidence="1">
    <location>
        <begin position="570"/>
        <end position="596"/>
    </location>
</feature>
<feature type="compositionally biased region" description="Low complexity" evidence="1">
    <location>
        <begin position="37"/>
        <end position="61"/>
    </location>
</feature>
<feature type="region of interest" description="Disordered" evidence="1">
    <location>
        <begin position="456"/>
        <end position="503"/>
    </location>
</feature>
<feature type="domain" description="CBM21" evidence="2">
    <location>
        <begin position="271"/>
        <end position="380"/>
    </location>
</feature>
<dbReference type="Proteomes" id="UP001295794">
    <property type="component" value="Unassembled WGS sequence"/>
</dbReference>
<dbReference type="InterPro" id="IPR005036">
    <property type="entry name" value="CBM21_dom"/>
</dbReference>
<comment type="caution">
    <text evidence="3">The sequence shown here is derived from an EMBL/GenBank/DDBJ whole genome shotgun (WGS) entry which is preliminary data.</text>
</comment>
<evidence type="ECO:0000259" key="2">
    <source>
        <dbReference type="PROSITE" id="PS51159"/>
    </source>
</evidence>
<name>A0AAD2K7W8_9AGAR</name>
<feature type="region of interest" description="Disordered" evidence="1">
    <location>
        <begin position="229"/>
        <end position="250"/>
    </location>
</feature>
<dbReference type="PANTHER" id="PTHR12307">
    <property type="entry name" value="PROTEIN PHOSPHATASE 1 REGULATORY SUBUNIT"/>
    <property type="match status" value="1"/>
</dbReference>
<dbReference type="GO" id="GO:2001069">
    <property type="term" value="F:glycogen binding"/>
    <property type="evidence" value="ECO:0007669"/>
    <property type="project" value="TreeGrafter"/>
</dbReference>
<feature type="region of interest" description="Disordered" evidence="1">
    <location>
        <begin position="386"/>
        <end position="412"/>
    </location>
</feature>
<dbReference type="GO" id="GO:0005979">
    <property type="term" value="P:regulation of glycogen biosynthetic process"/>
    <property type="evidence" value="ECO:0007669"/>
    <property type="project" value="TreeGrafter"/>
</dbReference>
<evidence type="ECO:0000256" key="1">
    <source>
        <dbReference type="SAM" id="MobiDB-lite"/>
    </source>
</evidence>
<feature type="compositionally biased region" description="Low complexity" evidence="1">
    <location>
        <begin position="75"/>
        <end position="85"/>
    </location>
</feature>
<dbReference type="Gene3D" id="2.60.40.2440">
    <property type="entry name" value="Carbohydrate binding type-21 domain"/>
    <property type="match status" value="1"/>
</dbReference>
<feature type="compositionally biased region" description="Low complexity" evidence="1">
    <location>
        <begin position="577"/>
        <end position="593"/>
    </location>
</feature>
<dbReference type="PROSITE" id="PS51159">
    <property type="entry name" value="CBM21"/>
    <property type="match status" value="1"/>
</dbReference>
<dbReference type="PANTHER" id="PTHR12307:SF36">
    <property type="entry name" value="GLYCOGEN-BINDING SUBUNIT 76A"/>
    <property type="match status" value="1"/>
</dbReference>
<gene>
    <name evidence="3" type="ORF">MYCIT1_LOCUS31812</name>
</gene>
<feature type="compositionally biased region" description="Polar residues" evidence="1">
    <location>
        <begin position="174"/>
        <end position="187"/>
    </location>
</feature>
<sequence length="653" mass="70304">MIVLSRSPSMDFRHTNAAGAPLPILPRRLSSVNRVLSSSSSTSSFSSPSSSSSTPPKSSSTIKLVVQQATPPDPESSTSSSSSEETLPKIKLRPRRIRGVRPPEFSTPTPLAVEFPHRRSPSPPDEDATPRPKFAGGLGPRVLSTPHLSLLASPSTPVLSDETPRILRKKSGQPVKSSLKSSTPKQRASLNVVIGNSTGSKSEPTTPTRSVHFDTKQHVKLFLAEQKPLAVSRDGSPTDDTSGAEDFPEWIFGNGRRDEGRLDMLVTVPEAKWEMDVKLQTLKLADDGANVTGTIAVRNLAFDKWVAVRFTLDGWQTTSEVTARHLQSLAGGQVDIFSFSIRLNDVLARIEGKEMLLAVRYNSAGREMWDNNEGSNYRAVFRRVRESERPKPADAPVSVSSENDSSGSGTTVAADLRSRLERVVKTQGQPPSQLSTTTENFKAGGSLAARYDFNNSAKQPWHPHSRTQSYPAGFDSPSPTNSAHWPPRMPPKASLGSPRDASDDVAFRPVHLASTDNEEPVLGISPAPLPVGRYHQRGYFDVPLRQASEARLNSPGTSWLGSYIPDGSEENTPSYVTSSGSSASGTASPASPTDGVGLPAGVSPAASYHNFLDRFCFYTGPEEIEGLPSRESVEEYISPGISSESRSATPIAA</sequence>
<evidence type="ECO:0000313" key="4">
    <source>
        <dbReference type="Proteomes" id="UP001295794"/>
    </source>
</evidence>
<dbReference type="GO" id="GO:0008157">
    <property type="term" value="F:protein phosphatase 1 binding"/>
    <property type="evidence" value="ECO:0007669"/>
    <property type="project" value="TreeGrafter"/>
</dbReference>
<feature type="region of interest" description="Disordered" evidence="1">
    <location>
        <begin position="1"/>
        <end position="187"/>
    </location>
</feature>
<keyword evidence="4" id="KW-1185">Reference proteome</keyword>
<dbReference type="Pfam" id="PF03370">
    <property type="entry name" value="CBM_21"/>
    <property type="match status" value="1"/>
</dbReference>
<dbReference type="AlphaFoldDB" id="A0AAD2K7W8"/>
<dbReference type="GO" id="GO:0000164">
    <property type="term" value="C:protein phosphatase type 1 complex"/>
    <property type="evidence" value="ECO:0007669"/>
    <property type="project" value="TreeGrafter"/>
</dbReference>
<dbReference type="EMBL" id="CAVNYO010000441">
    <property type="protein sequence ID" value="CAK5281004.1"/>
    <property type="molecule type" value="Genomic_DNA"/>
</dbReference>
<protein>
    <recommendedName>
        <fullName evidence="2">CBM21 domain-containing protein</fullName>
    </recommendedName>
</protein>
<feature type="compositionally biased region" description="Low complexity" evidence="1">
    <location>
        <begin position="397"/>
        <end position="409"/>
    </location>
</feature>
<dbReference type="InterPro" id="IPR038175">
    <property type="entry name" value="CBM21_dom_sf"/>
</dbReference>
<feature type="region of interest" description="Disordered" evidence="1">
    <location>
        <begin position="627"/>
        <end position="653"/>
    </location>
</feature>